<evidence type="ECO:0000313" key="2">
    <source>
        <dbReference type="EMBL" id="KAK4106391.1"/>
    </source>
</evidence>
<protein>
    <submittedName>
        <fullName evidence="2">Uncharacterized protein</fullName>
    </submittedName>
</protein>
<reference evidence="2" key="1">
    <citation type="journal article" date="2023" name="Mol. Phylogenet. Evol.">
        <title>Genome-scale phylogeny and comparative genomics of the fungal order Sordariales.</title>
        <authorList>
            <person name="Hensen N."/>
            <person name="Bonometti L."/>
            <person name="Westerberg I."/>
            <person name="Brannstrom I.O."/>
            <person name="Guillou S."/>
            <person name="Cros-Aarteil S."/>
            <person name="Calhoun S."/>
            <person name="Haridas S."/>
            <person name="Kuo A."/>
            <person name="Mondo S."/>
            <person name="Pangilinan J."/>
            <person name="Riley R."/>
            <person name="LaButti K."/>
            <person name="Andreopoulos B."/>
            <person name="Lipzen A."/>
            <person name="Chen C."/>
            <person name="Yan M."/>
            <person name="Daum C."/>
            <person name="Ng V."/>
            <person name="Clum A."/>
            <person name="Steindorff A."/>
            <person name="Ohm R.A."/>
            <person name="Martin F."/>
            <person name="Silar P."/>
            <person name="Natvig D.O."/>
            <person name="Lalanne C."/>
            <person name="Gautier V."/>
            <person name="Ament-Velasquez S.L."/>
            <person name="Kruys A."/>
            <person name="Hutchinson M.I."/>
            <person name="Powell A.J."/>
            <person name="Barry K."/>
            <person name="Miller A.N."/>
            <person name="Grigoriev I.V."/>
            <person name="Debuchy R."/>
            <person name="Gladieux P."/>
            <person name="Hiltunen Thoren M."/>
            <person name="Johannesson H."/>
        </authorList>
    </citation>
    <scope>NUCLEOTIDE SEQUENCE</scope>
    <source>
        <strain evidence="2">CBS 757.83</strain>
    </source>
</reference>
<dbReference type="AlphaFoldDB" id="A0AAN6T6T7"/>
<evidence type="ECO:0000256" key="1">
    <source>
        <dbReference type="SAM" id="MobiDB-lite"/>
    </source>
</evidence>
<dbReference type="Proteomes" id="UP001305647">
    <property type="component" value="Unassembled WGS sequence"/>
</dbReference>
<feature type="region of interest" description="Disordered" evidence="1">
    <location>
        <begin position="51"/>
        <end position="79"/>
    </location>
</feature>
<feature type="region of interest" description="Disordered" evidence="1">
    <location>
        <begin position="1"/>
        <end position="21"/>
    </location>
</feature>
<accession>A0AAN6T6T7</accession>
<dbReference type="EMBL" id="MU863624">
    <property type="protein sequence ID" value="KAK4106391.1"/>
    <property type="molecule type" value="Genomic_DNA"/>
</dbReference>
<evidence type="ECO:0000313" key="3">
    <source>
        <dbReference type="Proteomes" id="UP001305647"/>
    </source>
</evidence>
<reference evidence="2" key="2">
    <citation type="submission" date="2023-05" db="EMBL/GenBank/DDBJ databases">
        <authorList>
            <consortium name="Lawrence Berkeley National Laboratory"/>
            <person name="Steindorff A."/>
            <person name="Hensen N."/>
            <person name="Bonometti L."/>
            <person name="Westerberg I."/>
            <person name="Brannstrom I.O."/>
            <person name="Guillou S."/>
            <person name="Cros-Aarteil S."/>
            <person name="Calhoun S."/>
            <person name="Haridas S."/>
            <person name="Kuo A."/>
            <person name="Mondo S."/>
            <person name="Pangilinan J."/>
            <person name="Riley R."/>
            <person name="Labutti K."/>
            <person name="Andreopoulos B."/>
            <person name="Lipzen A."/>
            <person name="Chen C."/>
            <person name="Yanf M."/>
            <person name="Daum C."/>
            <person name="Ng V."/>
            <person name="Clum A."/>
            <person name="Ohm R."/>
            <person name="Martin F."/>
            <person name="Silar P."/>
            <person name="Natvig D."/>
            <person name="Lalanne C."/>
            <person name="Gautier V."/>
            <person name="Ament-Velasquez S.L."/>
            <person name="Kruys A."/>
            <person name="Hutchinson M.I."/>
            <person name="Powell A.J."/>
            <person name="Barry K."/>
            <person name="Miller A.N."/>
            <person name="Grigoriev I.V."/>
            <person name="Debuchy R."/>
            <person name="Gladieux P."/>
            <person name="Thoren M.H."/>
            <person name="Johannesson H."/>
        </authorList>
    </citation>
    <scope>NUCLEOTIDE SEQUENCE</scope>
    <source>
        <strain evidence="2">CBS 757.83</strain>
    </source>
</reference>
<comment type="caution">
    <text evidence="2">The sequence shown here is derived from an EMBL/GenBank/DDBJ whole genome shotgun (WGS) entry which is preliminary data.</text>
</comment>
<gene>
    <name evidence="2" type="ORF">N658DRAFT_491009</name>
</gene>
<organism evidence="2 3">
    <name type="scientific">Parathielavia hyrcaniae</name>
    <dbReference type="NCBI Taxonomy" id="113614"/>
    <lineage>
        <taxon>Eukaryota</taxon>
        <taxon>Fungi</taxon>
        <taxon>Dikarya</taxon>
        <taxon>Ascomycota</taxon>
        <taxon>Pezizomycotina</taxon>
        <taxon>Sordariomycetes</taxon>
        <taxon>Sordariomycetidae</taxon>
        <taxon>Sordariales</taxon>
        <taxon>Chaetomiaceae</taxon>
        <taxon>Parathielavia</taxon>
    </lineage>
</organism>
<name>A0AAN6T6T7_9PEZI</name>
<feature type="compositionally biased region" description="Basic and acidic residues" evidence="1">
    <location>
        <begin position="54"/>
        <end position="63"/>
    </location>
</feature>
<keyword evidence="3" id="KW-1185">Reference proteome</keyword>
<proteinExistence type="predicted"/>
<sequence length="79" mass="8630">MNEETALKPDQANEDDSKVEGTLLAFTPGQLSKLFSLKNVATLSRVCSRRFHRPSGEEQEGRGDTPAPDAKLGSEVIKE</sequence>